<evidence type="ECO:0000313" key="2">
    <source>
        <dbReference type="EMBL" id="MCD7447526.1"/>
    </source>
</evidence>
<dbReference type="Proteomes" id="UP000823775">
    <property type="component" value="Unassembled WGS sequence"/>
</dbReference>
<accession>A0ABS8RL56</accession>
<sequence>MDFPVVAGGFPVVSDVVGENGKKGFPADYGGGRQQWWKGKGGGGDGEREAADSGSAATKEEGEGEKAAENYGGGVATVKESEGGEAATAI</sequence>
<keyword evidence="3" id="KW-1185">Reference proteome</keyword>
<name>A0ABS8RL56_DATST</name>
<gene>
    <name evidence="2" type="ORF">HAX54_031022</name>
</gene>
<organism evidence="2 3">
    <name type="scientific">Datura stramonium</name>
    <name type="common">Jimsonweed</name>
    <name type="synonym">Common thornapple</name>
    <dbReference type="NCBI Taxonomy" id="4076"/>
    <lineage>
        <taxon>Eukaryota</taxon>
        <taxon>Viridiplantae</taxon>
        <taxon>Streptophyta</taxon>
        <taxon>Embryophyta</taxon>
        <taxon>Tracheophyta</taxon>
        <taxon>Spermatophyta</taxon>
        <taxon>Magnoliopsida</taxon>
        <taxon>eudicotyledons</taxon>
        <taxon>Gunneridae</taxon>
        <taxon>Pentapetalae</taxon>
        <taxon>asterids</taxon>
        <taxon>lamiids</taxon>
        <taxon>Solanales</taxon>
        <taxon>Solanaceae</taxon>
        <taxon>Solanoideae</taxon>
        <taxon>Datureae</taxon>
        <taxon>Datura</taxon>
    </lineage>
</organism>
<comment type="caution">
    <text evidence="2">The sequence shown here is derived from an EMBL/GenBank/DDBJ whole genome shotgun (WGS) entry which is preliminary data.</text>
</comment>
<evidence type="ECO:0000313" key="3">
    <source>
        <dbReference type="Proteomes" id="UP000823775"/>
    </source>
</evidence>
<dbReference type="EMBL" id="JACEIK010000039">
    <property type="protein sequence ID" value="MCD7447526.1"/>
    <property type="molecule type" value="Genomic_DNA"/>
</dbReference>
<proteinExistence type="predicted"/>
<feature type="region of interest" description="Disordered" evidence="1">
    <location>
        <begin position="21"/>
        <end position="90"/>
    </location>
</feature>
<feature type="compositionally biased region" description="Gly residues" evidence="1">
    <location>
        <begin position="29"/>
        <end position="44"/>
    </location>
</feature>
<evidence type="ECO:0000256" key="1">
    <source>
        <dbReference type="SAM" id="MobiDB-lite"/>
    </source>
</evidence>
<reference evidence="2 3" key="1">
    <citation type="journal article" date="2021" name="BMC Genomics">
        <title>Datura genome reveals duplications of psychoactive alkaloid biosynthetic genes and high mutation rate following tissue culture.</title>
        <authorList>
            <person name="Rajewski A."/>
            <person name="Carter-House D."/>
            <person name="Stajich J."/>
            <person name="Litt A."/>
        </authorList>
    </citation>
    <scope>NUCLEOTIDE SEQUENCE [LARGE SCALE GENOMIC DNA]</scope>
    <source>
        <strain evidence="2">AR-01</strain>
    </source>
</reference>
<protein>
    <submittedName>
        <fullName evidence="2">Uncharacterized protein</fullName>
    </submittedName>
</protein>
<feature type="compositionally biased region" description="Basic and acidic residues" evidence="1">
    <location>
        <begin position="58"/>
        <end position="68"/>
    </location>
</feature>